<keyword evidence="4" id="KW-1185">Reference proteome</keyword>
<reference evidence="3 4" key="1">
    <citation type="submission" date="2018-11" db="EMBL/GenBank/DDBJ databases">
        <title>Genome sequence and assembly of Colletotrichum spinosum.</title>
        <authorList>
            <person name="Gan P."/>
            <person name="Shirasu K."/>
        </authorList>
    </citation>
    <scope>NUCLEOTIDE SEQUENCE [LARGE SCALE GENOMIC DNA]</scope>
    <source>
        <strain evidence="3 4">CBS 515.97</strain>
    </source>
</reference>
<keyword evidence="2" id="KW-0732">Signal</keyword>
<evidence type="ECO:0000256" key="2">
    <source>
        <dbReference type="SAM" id="SignalP"/>
    </source>
</evidence>
<feature type="region of interest" description="Disordered" evidence="1">
    <location>
        <begin position="87"/>
        <end position="117"/>
    </location>
</feature>
<evidence type="ECO:0000313" key="4">
    <source>
        <dbReference type="Proteomes" id="UP000295083"/>
    </source>
</evidence>
<sequence>MRAPTLAFLLLQTALSSPLPKDYRFPPDTTDLGLQTGQIGVDNVDLSHLRVDPVTIRKRRSTALDLDPEVLEPDVTRLPCQPEALDRHHAAPEHQATRPCPYEGGPAEDQKSGPEAKYIPKWKKKFEADYTWADGL</sequence>
<gene>
    <name evidence="3" type="ORF">C8035_v005074</name>
</gene>
<proteinExistence type="predicted"/>
<name>A0A4R8QQK1_9PEZI</name>
<protein>
    <submittedName>
        <fullName evidence="3">Uncharacterized protein</fullName>
    </submittedName>
</protein>
<dbReference type="Proteomes" id="UP000295083">
    <property type="component" value="Unassembled WGS sequence"/>
</dbReference>
<comment type="caution">
    <text evidence="3">The sequence shown here is derived from an EMBL/GenBank/DDBJ whole genome shotgun (WGS) entry which is preliminary data.</text>
</comment>
<dbReference type="AlphaFoldDB" id="A0A4R8QQK1"/>
<feature type="signal peptide" evidence="2">
    <location>
        <begin position="1"/>
        <end position="16"/>
    </location>
</feature>
<accession>A0A4R8QQK1</accession>
<dbReference type="EMBL" id="QAPG01000030">
    <property type="protein sequence ID" value="TDZ36623.1"/>
    <property type="molecule type" value="Genomic_DNA"/>
</dbReference>
<organism evidence="3 4">
    <name type="scientific">Colletotrichum spinosum</name>
    <dbReference type="NCBI Taxonomy" id="1347390"/>
    <lineage>
        <taxon>Eukaryota</taxon>
        <taxon>Fungi</taxon>
        <taxon>Dikarya</taxon>
        <taxon>Ascomycota</taxon>
        <taxon>Pezizomycotina</taxon>
        <taxon>Sordariomycetes</taxon>
        <taxon>Hypocreomycetidae</taxon>
        <taxon>Glomerellales</taxon>
        <taxon>Glomerellaceae</taxon>
        <taxon>Colletotrichum</taxon>
        <taxon>Colletotrichum orbiculare species complex</taxon>
    </lineage>
</organism>
<feature type="chain" id="PRO_5020264279" evidence="2">
    <location>
        <begin position="17"/>
        <end position="136"/>
    </location>
</feature>
<evidence type="ECO:0000256" key="1">
    <source>
        <dbReference type="SAM" id="MobiDB-lite"/>
    </source>
</evidence>
<evidence type="ECO:0000313" key="3">
    <source>
        <dbReference type="EMBL" id="TDZ36623.1"/>
    </source>
</evidence>
<feature type="compositionally biased region" description="Basic and acidic residues" evidence="1">
    <location>
        <begin position="87"/>
        <end position="96"/>
    </location>
</feature>